<gene>
    <name evidence="2" type="ORF">NESM_000246400</name>
</gene>
<dbReference type="Pfam" id="PF07344">
    <property type="entry name" value="Amastin"/>
    <property type="match status" value="1"/>
</dbReference>
<feature type="transmembrane region" description="Helical" evidence="1">
    <location>
        <begin position="188"/>
        <end position="207"/>
    </location>
</feature>
<evidence type="ECO:0000256" key="1">
    <source>
        <dbReference type="SAM" id="Phobius"/>
    </source>
</evidence>
<proteinExistence type="predicted"/>
<dbReference type="EMBL" id="JAECZO010000020">
    <property type="protein sequence ID" value="KAK7201800.1"/>
    <property type="molecule type" value="Genomic_DNA"/>
</dbReference>
<organism evidence="2 3">
    <name type="scientific">Novymonas esmeraldas</name>
    <dbReference type="NCBI Taxonomy" id="1808958"/>
    <lineage>
        <taxon>Eukaryota</taxon>
        <taxon>Discoba</taxon>
        <taxon>Euglenozoa</taxon>
        <taxon>Kinetoplastea</taxon>
        <taxon>Metakinetoplastina</taxon>
        <taxon>Trypanosomatida</taxon>
        <taxon>Trypanosomatidae</taxon>
        <taxon>Novymonas</taxon>
    </lineage>
</organism>
<dbReference type="AlphaFoldDB" id="A0AAW0FA82"/>
<feature type="transmembrane region" description="Helical" evidence="1">
    <location>
        <begin position="147"/>
        <end position="168"/>
    </location>
</feature>
<dbReference type="InterPro" id="IPR009944">
    <property type="entry name" value="Amastin"/>
</dbReference>
<dbReference type="PANTHER" id="PTHR40741">
    <property type="entry name" value="AMASTIN-RELATED"/>
    <property type="match status" value="1"/>
</dbReference>
<protein>
    <submittedName>
        <fullName evidence="2">Amastin surface glycoprotein</fullName>
    </submittedName>
</protein>
<evidence type="ECO:0000313" key="3">
    <source>
        <dbReference type="Proteomes" id="UP001430356"/>
    </source>
</evidence>
<dbReference type="PANTHER" id="PTHR40741:SF2">
    <property type="entry name" value="AMASTIN"/>
    <property type="match status" value="1"/>
</dbReference>
<name>A0AAW0FA82_9TRYP</name>
<feature type="transmembrane region" description="Helical" evidence="1">
    <location>
        <begin position="7"/>
        <end position="31"/>
    </location>
</feature>
<keyword evidence="1" id="KW-0472">Membrane</keyword>
<accession>A0AAW0FA82</accession>
<keyword evidence="3" id="KW-1185">Reference proteome</keyword>
<sequence length="209" mass="22249">MKCRIFIRVVVLLCAVIAVALAVVGVFMPFFEMPSTVNSTVQSLNTSLHSPSFNVATEASTLQRFGALIGGPPANSKMTLWKVTYGTSGANNSVDLRDDYFTCYKGNMLIQAAEGVAVVACALGAANLILSIFLFLFSAVVKFPLSVYFFLSAAAAAVTFGLALNLYLHGWCSVPPLQSSEWNLSLGFAFFVISCGVSLIGSVLTLFSD</sequence>
<keyword evidence="1" id="KW-1133">Transmembrane helix</keyword>
<dbReference type="Proteomes" id="UP001430356">
    <property type="component" value="Unassembled WGS sequence"/>
</dbReference>
<comment type="caution">
    <text evidence="2">The sequence shown here is derived from an EMBL/GenBank/DDBJ whole genome shotgun (WGS) entry which is preliminary data.</text>
</comment>
<feature type="transmembrane region" description="Helical" evidence="1">
    <location>
        <begin position="116"/>
        <end position="140"/>
    </location>
</feature>
<keyword evidence="1" id="KW-0812">Transmembrane</keyword>
<evidence type="ECO:0000313" key="2">
    <source>
        <dbReference type="EMBL" id="KAK7201800.1"/>
    </source>
</evidence>
<reference evidence="2 3" key="1">
    <citation type="journal article" date="2021" name="MBio">
        <title>A New Model Trypanosomatid, Novymonas esmeraldas: Genomic Perception of Its 'Candidatus Pandoraea novymonadis' Endosymbiont.</title>
        <authorList>
            <person name="Zakharova A."/>
            <person name="Saura A."/>
            <person name="Butenko A."/>
            <person name="Podesvova L."/>
            <person name="Warmusova S."/>
            <person name="Kostygov A.Y."/>
            <person name="Nenarokova A."/>
            <person name="Lukes J."/>
            <person name="Opperdoes F.R."/>
            <person name="Yurchenko V."/>
        </authorList>
    </citation>
    <scope>NUCLEOTIDE SEQUENCE [LARGE SCALE GENOMIC DNA]</scope>
    <source>
        <strain evidence="2 3">E262AT.01</strain>
    </source>
</reference>